<proteinExistence type="predicted"/>
<evidence type="ECO:0000313" key="2">
    <source>
        <dbReference type="Proteomes" id="UP000033815"/>
    </source>
</evidence>
<sequence length="216" mass="23573">MKKVILIIGGIILVAILGRLGWAYYQVKNDVSKVADIPSQVAKTTSEQVQAETQLVATSSVSTVAGTMATSVQILDCKGDLPCFLKAMNNKCALARFTYSIFTDTSILGGERIDLKIGNKTLYETRGSSGSACIVHQKLLDTLLTYDSSKLSQQDPSTKSMFQGLIDDMHKQATLPKSDQLCEGTSAELKQYIDDVTNIVIRDKYPYLSSCKEVSI</sequence>
<comment type="caution">
    <text evidence="1">The sequence shown here is derived from an EMBL/GenBank/DDBJ whole genome shotgun (WGS) entry which is preliminary data.</text>
</comment>
<evidence type="ECO:0000313" key="1">
    <source>
        <dbReference type="EMBL" id="KKT37168.1"/>
    </source>
</evidence>
<dbReference type="Proteomes" id="UP000033815">
    <property type="component" value="Unassembled WGS sequence"/>
</dbReference>
<dbReference type="AlphaFoldDB" id="A0A837I7S4"/>
<name>A0A837I7S4_9BACT</name>
<gene>
    <name evidence="1" type="ORF">UW25_C0002G0114</name>
</gene>
<reference evidence="1 2" key="1">
    <citation type="journal article" date="2015" name="Nature">
        <title>rRNA introns, odd ribosomes, and small enigmatic genomes across a large radiation of phyla.</title>
        <authorList>
            <person name="Brown C.T."/>
            <person name="Hug L.A."/>
            <person name="Thomas B.C."/>
            <person name="Sharon I."/>
            <person name="Castelle C.J."/>
            <person name="Singh A."/>
            <person name="Wilkins M.J."/>
            <person name="Williams K.H."/>
            <person name="Banfield J.F."/>
        </authorList>
    </citation>
    <scope>NUCLEOTIDE SEQUENCE [LARGE SCALE GENOMIC DNA]</scope>
</reference>
<accession>A0A837I7S4</accession>
<organism evidence="1 2">
    <name type="scientific">Candidatus Nomurabacteria bacterium GW2011_GWB1_44_12</name>
    <dbReference type="NCBI Taxonomy" id="1618748"/>
    <lineage>
        <taxon>Bacteria</taxon>
        <taxon>Candidatus Nomuraibacteriota</taxon>
    </lineage>
</organism>
<dbReference type="EMBL" id="LCHP01000002">
    <property type="protein sequence ID" value="KKT37168.1"/>
    <property type="molecule type" value="Genomic_DNA"/>
</dbReference>
<protein>
    <submittedName>
        <fullName evidence="1">Uncharacterized protein</fullName>
    </submittedName>
</protein>